<keyword evidence="7" id="KW-0067">ATP-binding</keyword>
<evidence type="ECO:0000259" key="6">
    <source>
        <dbReference type="PROSITE" id="PS50929"/>
    </source>
</evidence>
<evidence type="ECO:0000256" key="2">
    <source>
        <dbReference type="ARBA" id="ARBA00022692"/>
    </source>
</evidence>
<evidence type="ECO:0000313" key="8">
    <source>
        <dbReference type="Proteomes" id="UP000469440"/>
    </source>
</evidence>
<keyword evidence="7" id="KW-0547">Nucleotide-binding</keyword>
<dbReference type="Pfam" id="PF00664">
    <property type="entry name" value="ABC_membrane"/>
    <property type="match status" value="1"/>
</dbReference>
<dbReference type="GO" id="GO:0005524">
    <property type="term" value="F:ATP binding"/>
    <property type="evidence" value="ECO:0007669"/>
    <property type="project" value="UniProtKB-KW"/>
</dbReference>
<dbReference type="Proteomes" id="UP000469440">
    <property type="component" value="Unassembled WGS sequence"/>
</dbReference>
<name>A0A6N8I3U9_9FIRM</name>
<dbReference type="Gene3D" id="1.20.1560.10">
    <property type="entry name" value="ABC transporter type 1, transmembrane domain"/>
    <property type="match status" value="1"/>
</dbReference>
<feature type="transmembrane region" description="Helical" evidence="5">
    <location>
        <begin position="139"/>
        <end position="171"/>
    </location>
</feature>
<dbReference type="InterPro" id="IPR036640">
    <property type="entry name" value="ABC1_TM_sf"/>
</dbReference>
<dbReference type="GO" id="GO:0140359">
    <property type="term" value="F:ABC-type transporter activity"/>
    <property type="evidence" value="ECO:0007669"/>
    <property type="project" value="InterPro"/>
</dbReference>
<proteinExistence type="predicted"/>
<dbReference type="InterPro" id="IPR011527">
    <property type="entry name" value="ABC1_TM_dom"/>
</dbReference>
<sequence length="174" mass="19581">MIRGILTLLTAKGKRALASSVLWFSIYALSGIVMMLLVLKMLDLIMTEQEISLYADWLALVLLLLLRGISSTFGDLRKHYAGFDLNYELREKIIHRLKSFSLGFYTNERLGEISTVIHRDVDNMVMIVGHLCPRMLSDFIVSAVMITALLIVNGNMGLLMISILPVALLILRNL</sequence>
<feature type="transmembrane region" description="Helical" evidence="5">
    <location>
        <begin position="51"/>
        <end position="69"/>
    </location>
</feature>
<feature type="transmembrane region" description="Helical" evidence="5">
    <location>
        <begin position="21"/>
        <end position="39"/>
    </location>
</feature>
<dbReference type="GO" id="GO:0005886">
    <property type="term" value="C:plasma membrane"/>
    <property type="evidence" value="ECO:0007669"/>
    <property type="project" value="UniProtKB-SubCell"/>
</dbReference>
<reference evidence="7 8" key="1">
    <citation type="submission" date="2019-09" db="EMBL/GenBank/DDBJ databases">
        <title>Genome sequence of Clostridium sp. EA1.</title>
        <authorList>
            <person name="Poehlein A."/>
            <person name="Bengelsdorf F.R."/>
            <person name="Daniel R."/>
        </authorList>
    </citation>
    <scope>NUCLEOTIDE SEQUENCE [LARGE SCALE GENOMIC DNA]</scope>
    <source>
        <strain evidence="7 8">EA1</strain>
    </source>
</reference>
<evidence type="ECO:0000256" key="1">
    <source>
        <dbReference type="ARBA" id="ARBA00004651"/>
    </source>
</evidence>
<comment type="caution">
    <text evidence="7">The sequence shown here is derived from an EMBL/GenBank/DDBJ whole genome shotgun (WGS) entry which is preliminary data.</text>
</comment>
<organism evidence="7 8">
    <name type="scientific">Caproicibacter fermentans</name>
    <dbReference type="NCBI Taxonomy" id="2576756"/>
    <lineage>
        <taxon>Bacteria</taxon>
        <taxon>Bacillati</taxon>
        <taxon>Bacillota</taxon>
        <taxon>Clostridia</taxon>
        <taxon>Eubacteriales</taxon>
        <taxon>Acutalibacteraceae</taxon>
        <taxon>Caproicibacter</taxon>
    </lineage>
</organism>
<evidence type="ECO:0000256" key="4">
    <source>
        <dbReference type="ARBA" id="ARBA00023136"/>
    </source>
</evidence>
<evidence type="ECO:0000256" key="3">
    <source>
        <dbReference type="ARBA" id="ARBA00022989"/>
    </source>
</evidence>
<dbReference type="SUPFAM" id="SSF90123">
    <property type="entry name" value="ABC transporter transmembrane region"/>
    <property type="match status" value="1"/>
</dbReference>
<keyword evidence="3 5" id="KW-1133">Transmembrane helix</keyword>
<comment type="subcellular location">
    <subcellularLocation>
        <location evidence="1">Cell membrane</location>
        <topology evidence="1">Multi-pass membrane protein</topology>
    </subcellularLocation>
</comment>
<feature type="domain" description="ABC transmembrane type-1" evidence="6">
    <location>
        <begin position="26"/>
        <end position="174"/>
    </location>
</feature>
<keyword evidence="2 5" id="KW-0812">Transmembrane</keyword>
<evidence type="ECO:0000313" key="7">
    <source>
        <dbReference type="EMBL" id="MVB12270.1"/>
    </source>
</evidence>
<dbReference type="EMBL" id="VWXL01000085">
    <property type="protein sequence ID" value="MVB12270.1"/>
    <property type="molecule type" value="Genomic_DNA"/>
</dbReference>
<gene>
    <name evidence="7" type="ORF">CAFE_30020</name>
</gene>
<keyword evidence="4 5" id="KW-0472">Membrane</keyword>
<protein>
    <submittedName>
        <fullName evidence="7">ATP-binding cassette (ABC) antibiotic efflux pump</fullName>
    </submittedName>
</protein>
<keyword evidence="8" id="KW-1185">Reference proteome</keyword>
<evidence type="ECO:0000256" key="5">
    <source>
        <dbReference type="SAM" id="Phobius"/>
    </source>
</evidence>
<dbReference type="PROSITE" id="PS50929">
    <property type="entry name" value="ABC_TM1F"/>
    <property type="match status" value="1"/>
</dbReference>
<dbReference type="RefSeq" id="WP_233452834.1">
    <property type="nucleotide sequence ID" value="NZ_VWXL01000085.1"/>
</dbReference>
<dbReference type="AlphaFoldDB" id="A0A6N8I3U9"/>
<accession>A0A6N8I3U9</accession>